<evidence type="ECO:0000313" key="4">
    <source>
        <dbReference type="Proteomes" id="UP001370348"/>
    </source>
</evidence>
<dbReference type="PANTHER" id="PTHR38011:SF2">
    <property type="entry name" value="BIFUNCTIONAL DEAMINASE-REDUCTASE DOMAIN PROTEIN"/>
    <property type="match status" value="1"/>
</dbReference>
<dbReference type="InterPro" id="IPR050765">
    <property type="entry name" value="Riboflavin_Biosynth_HTPR"/>
</dbReference>
<dbReference type="Gene3D" id="3.40.430.10">
    <property type="entry name" value="Dihydrofolate Reductase, subunit A"/>
    <property type="match status" value="1"/>
</dbReference>
<feature type="region of interest" description="Disordered" evidence="1">
    <location>
        <begin position="206"/>
        <end position="230"/>
    </location>
</feature>
<name>A0ABZ2M7B2_9BACT</name>
<proteinExistence type="predicted"/>
<dbReference type="Pfam" id="PF01872">
    <property type="entry name" value="RibD_C"/>
    <property type="match status" value="1"/>
</dbReference>
<evidence type="ECO:0000313" key="3">
    <source>
        <dbReference type="EMBL" id="WXB18392.1"/>
    </source>
</evidence>
<dbReference type="PANTHER" id="PTHR38011">
    <property type="entry name" value="DIHYDROFOLATE REDUCTASE FAMILY PROTEIN (AFU_ORTHOLOGUE AFUA_8G06820)"/>
    <property type="match status" value="1"/>
</dbReference>
<accession>A0ABZ2M7B2</accession>
<dbReference type="EMBL" id="CP089984">
    <property type="protein sequence ID" value="WXB18392.1"/>
    <property type="molecule type" value="Genomic_DNA"/>
</dbReference>
<protein>
    <submittedName>
        <fullName evidence="3">Dihydrofolate reductase family protein</fullName>
    </submittedName>
</protein>
<dbReference type="SUPFAM" id="SSF53597">
    <property type="entry name" value="Dihydrofolate reductase-like"/>
    <property type="match status" value="1"/>
</dbReference>
<organism evidence="3 4">
    <name type="scientific">Pendulispora albinea</name>
    <dbReference type="NCBI Taxonomy" id="2741071"/>
    <lineage>
        <taxon>Bacteria</taxon>
        <taxon>Pseudomonadati</taxon>
        <taxon>Myxococcota</taxon>
        <taxon>Myxococcia</taxon>
        <taxon>Myxococcales</taxon>
        <taxon>Sorangiineae</taxon>
        <taxon>Pendulisporaceae</taxon>
        <taxon>Pendulispora</taxon>
    </lineage>
</organism>
<reference evidence="3 4" key="1">
    <citation type="submission" date="2021-12" db="EMBL/GenBank/DDBJ databases">
        <title>Discovery of the Pendulisporaceae a myxobacterial family with distinct sporulation behavior and unique specialized metabolism.</title>
        <authorList>
            <person name="Garcia R."/>
            <person name="Popoff A."/>
            <person name="Bader C.D."/>
            <person name="Loehr J."/>
            <person name="Walesch S."/>
            <person name="Walt C."/>
            <person name="Boldt J."/>
            <person name="Bunk B."/>
            <person name="Haeckl F.J.F.P.J."/>
            <person name="Gunesch A.P."/>
            <person name="Birkelbach J."/>
            <person name="Nuebel U."/>
            <person name="Pietschmann T."/>
            <person name="Bach T."/>
            <person name="Mueller R."/>
        </authorList>
    </citation>
    <scope>NUCLEOTIDE SEQUENCE [LARGE SCALE GENOMIC DNA]</scope>
    <source>
        <strain evidence="3 4">MSr11954</strain>
    </source>
</reference>
<gene>
    <name evidence="3" type="ORF">LZC94_14225</name>
</gene>
<evidence type="ECO:0000256" key="1">
    <source>
        <dbReference type="SAM" id="MobiDB-lite"/>
    </source>
</evidence>
<dbReference type="RefSeq" id="WP_394828023.1">
    <property type="nucleotide sequence ID" value="NZ_CP089984.1"/>
</dbReference>
<dbReference type="InterPro" id="IPR024072">
    <property type="entry name" value="DHFR-like_dom_sf"/>
</dbReference>
<dbReference type="Proteomes" id="UP001370348">
    <property type="component" value="Chromosome"/>
</dbReference>
<dbReference type="InterPro" id="IPR002734">
    <property type="entry name" value="RibDG_C"/>
</dbReference>
<evidence type="ECO:0000259" key="2">
    <source>
        <dbReference type="Pfam" id="PF01872"/>
    </source>
</evidence>
<keyword evidence="4" id="KW-1185">Reference proteome</keyword>
<sequence>MRKINAVVFMSLDGVMQALGAPEEDPTGGFEFGGWVWPYFDEVVGAVMGEDFTKPFDLLLGRFTYDIFAAYWPYFPMEPGQPGYDAAHVHTAKAFNACTKYVATHRPEGLSWKNTQWLGQDVVAKLRELKKQDGPPMVIQGSSELTQQLLKADLIDRFQLRICPLLLGSGKRLFGDGTIPAGLKLTASTSSPRGVVIATYERDGAVKPGSLGADNPSPAELERRTALATP</sequence>
<feature type="compositionally biased region" description="Basic and acidic residues" evidence="1">
    <location>
        <begin position="220"/>
        <end position="230"/>
    </location>
</feature>
<feature type="domain" description="Bacterial bifunctional deaminase-reductase C-terminal" evidence="2">
    <location>
        <begin position="2"/>
        <end position="196"/>
    </location>
</feature>